<feature type="site" description="Transition state stabilizer" evidence="9">
    <location>
        <position position="70"/>
    </location>
</feature>
<evidence type="ECO:0000256" key="1">
    <source>
        <dbReference type="ARBA" id="ARBA00001362"/>
    </source>
</evidence>
<feature type="binding site" evidence="9">
    <location>
        <position position="97"/>
    </location>
    <ligand>
        <name>Zn(2+)</name>
        <dbReference type="ChEBI" id="CHEBI:29105"/>
        <note>catalytic</note>
    </ligand>
</feature>
<feature type="binding site" evidence="9">
    <location>
        <position position="104"/>
    </location>
    <ligand>
        <name>Zn(2+)</name>
        <dbReference type="ChEBI" id="CHEBI:29105"/>
        <note>catalytic</note>
    </ligand>
</feature>
<dbReference type="Proteomes" id="UP001595885">
    <property type="component" value="Unassembled WGS sequence"/>
</dbReference>
<evidence type="ECO:0000256" key="2">
    <source>
        <dbReference type="ARBA" id="ARBA00022670"/>
    </source>
</evidence>
<feature type="binding site" evidence="9">
    <location>
        <position position="164"/>
    </location>
    <ligand>
        <name>Zn(2+)</name>
        <dbReference type="ChEBI" id="CHEBI:29105"/>
        <note>catalytic</note>
    </ligand>
</feature>
<evidence type="ECO:0000256" key="7">
    <source>
        <dbReference type="ARBA" id="ARBA00023049"/>
    </source>
</evidence>
<name>A0ABV9NYI4_9FLAO</name>
<reference evidence="11" key="1">
    <citation type="journal article" date="2019" name="Int. J. Syst. Evol. Microbiol.">
        <title>The Global Catalogue of Microorganisms (GCM) 10K type strain sequencing project: providing services to taxonomists for standard genome sequencing and annotation.</title>
        <authorList>
            <consortium name="The Broad Institute Genomics Platform"/>
            <consortium name="The Broad Institute Genome Sequencing Center for Infectious Disease"/>
            <person name="Wu L."/>
            <person name="Ma J."/>
        </authorList>
    </citation>
    <scope>NUCLEOTIDE SEQUENCE [LARGE SCALE GENOMIC DNA]</scope>
    <source>
        <strain evidence="11">CCUG 50349</strain>
    </source>
</reference>
<keyword evidence="5 9" id="KW-0862">Zinc</keyword>
<keyword evidence="8" id="KW-0961">Cell wall biogenesis/degradation</keyword>
<keyword evidence="4 9" id="KW-0378">Hydrolase</keyword>
<dbReference type="Gene3D" id="3.30.1380.10">
    <property type="match status" value="1"/>
</dbReference>
<dbReference type="PANTHER" id="PTHR43126:SF1">
    <property type="entry name" value="D-ALANYL-D-ALANINE DIPEPTIDASE"/>
    <property type="match status" value="1"/>
</dbReference>
<keyword evidence="11" id="KW-1185">Reference proteome</keyword>
<comment type="function">
    <text evidence="9">Catalyzes hydrolysis of the D-alanyl-D-alanine dipeptide.</text>
</comment>
<comment type="similarity">
    <text evidence="9">Belongs to the peptidase M15D family.</text>
</comment>
<evidence type="ECO:0000256" key="4">
    <source>
        <dbReference type="ARBA" id="ARBA00022801"/>
    </source>
</evidence>
<dbReference type="EMBL" id="JBHSGW010000001">
    <property type="protein sequence ID" value="MFC4738408.1"/>
    <property type="molecule type" value="Genomic_DNA"/>
</dbReference>
<dbReference type="PANTHER" id="PTHR43126">
    <property type="entry name" value="D-ALANYL-D-ALANINE DIPEPTIDASE"/>
    <property type="match status" value="1"/>
</dbReference>
<protein>
    <recommendedName>
        <fullName evidence="9">D-alanyl-D-alanine dipeptidase</fullName>
        <shortName evidence="9">D-Ala-D-Ala dipeptidase</shortName>
        <ecNumber evidence="9">3.4.13.22</ecNumber>
    </recommendedName>
</protein>
<dbReference type="InterPro" id="IPR000755">
    <property type="entry name" value="A_A_dipeptidase"/>
</dbReference>
<comment type="caution">
    <text evidence="10">The sequence shown here is derived from an EMBL/GenBank/DDBJ whole genome shotgun (WGS) entry which is preliminary data.</text>
</comment>
<evidence type="ECO:0000256" key="5">
    <source>
        <dbReference type="ARBA" id="ARBA00022833"/>
    </source>
</evidence>
<sequence length="183" mass="21490">MKDTSFVNILTLSSDFILDLKYATEDNFLKQKVYDCPDCYLRKNTAIALMKANQELIKKGFRIKLFDCYRPLDVQKKMWKILPGTNYVANPKKGSKHNRGAAVDLTLVDSLGNELNMGTKFDFFGPEAHHSYSKHSPEVLQNRKLLKETLAKYNFKSIYNEWWHYEYRPEIQSNVSNFKWKCD</sequence>
<evidence type="ECO:0000313" key="10">
    <source>
        <dbReference type="EMBL" id="MFC4738408.1"/>
    </source>
</evidence>
<dbReference type="Pfam" id="PF01427">
    <property type="entry name" value="Peptidase_M15"/>
    <property type="match status" value="1"/>
</dbReference>
<dbReference type="SUPFAM" id="SSF55166">
    <property type="entry name" value="Hedgehog/DD-peptidase"/>
    <property type="match status" value="1"/>
</dbReference>
<evidence type="ECO:0000256" key="6">
    <source>
        <dbReference type="ARBA" id="ARBA00022997"/>
    </source>
</evidence>
<keyword evidence="7 9" id="KW-0482">Metalloprotease</keyword>
<keyword evidence="2 9" id="KW-0645">Protease</keyword>
<dbReference type="InterPro" id="IPR009045">
    <property type="entry name" value="Zn_M74/Hedgehog-like"/>
</dbReference>
<dbReference type="PIRSF" id="PIRSF026671">
    <property type="entry name" value="AA_dipeptidase"/>
    <property type="match status" value="1"/>
</dbReference>
<evidence type="ECO:0000256" key="3">
    <source>
        <dbReference type="ARBA" id="ARBA00022723"/>
    </source>
</evidence>
<accession>A0ABV9NYI4</accession>
<organism evidence="10 11">
    <name type="scientific">Flavobacterium ponti</name>
    <dbReference type="NCBI Taxonomy" id="665133"/>
    <lineage>
        <taxon>Bacteria</taxon>
        <taxon>Pseudomonadati</taxon>
        <taxon>Bacteroidota</taxon>
        <taxon>Flavobacteriia</taxon>
        <taxon>Flavobacteriales</taxon>
        <taxon>Flavobacteriaceae</taxon>
        <taxon>Flavobacterium</taxon>
    </lineage>
</organism>
<dbReference type="HAMAP" id="MF_01924">
    <property type="entry name" value="A_A_dipeptidase"/>
    <property type="match status" value="1"/>
</dbReference>
<evidence type="ECO:0000256" key="9">
    <source>
        <dbReference type="HAMAP-Rule" id="MF_01924"/>
    </source>
</evidence>
<gene>
    <name evidence="10" type="ORF">ACFO3U_00220</name>
</gene>
<keyword evidence="6 9" id="KW-0224">Dipeptidase</keyword>
<comment type="cofactor">
    <cofactor evidence="9">
        <name>Zn(2+)</name>
        <dbReference type="ChEBI" id="CHEBI:29105"/>
    </cofactor>
    <text evidence="9">Binds 1 zinc ion per subunit.</text>
</comment>
<feature type="active site" description="Proton donor/acceptor" evidence="9">
    <location>
        <position position="161"/>
    </location>
</feature>
<keyword evidence="3 9" id="KW-0479">Metal-binding</keyword>
<comment type="catalytic activity">
    <reaction evidence="1 9">
        <text>D-alanyl-D-alanine + H2O = 2 D-alanine</text>
        <dbReference type="Rhea" id="RHEA:20661"/>
        <dbReference type="ChEBI" id="CHEBI:15377"/>
        <dbReference type="ChEBI" id="CHEBI:57416"/>
        <dbReference type="ChEBI" id="CHEBI:57822"/>
        <dbReference type="EC" id="3.4.13.22"/>
    </reaction>
</comment>
<evidence type="ECO:0000256" key="8">
    <source>
        <dbReference type="ARBA" id="ARBA00023316"/>
    </source>
</evidence>
<dbReference type="RefSeq" id="WP_379738145.1">
    <property type="nucleotide sequence ID" value="NZ_JBHSGW010000001.1"/>
</dbReference>
<evidence type="ECO:0000313" key="11">
    <source>
        <dbReference type="Proteomes" id="UP001595885"/>
    </source>
</evidence>
<dbReference type="CDD" id="cd14840">
    <property type="entry name" value="D-Ala-D-Ala_dipeptidase_Aad"/>
    <property type="match status" value="1"/>
</dbReference>
<proteinExistence type="inferred from homology"/>
<dbReference type="EC" id="3.4.13.22" evidence="9"/>